<dbReference type="InterPro" id="IPR004291">
    <property type="entry name" value="Transposase_IS66_central"/>
</dbReference>
<sequence length="911" mass="102877">MDASANISAAVFVAYLKCSTKAYLMAHGGQSPDTFFADTLGRISAAYKAKVSQSSRMGSTNVVPFDDLRLTDAPAGYTPTLLVDCETAACTRDLPVTARVGSQTERSDPGHDYVPIVFSAWNKRDRSDDLLVCFGAMAIQQASGGEIPSYGRIIRGEDYSGRTVRIAEHLSKTQQIIEVIASVCLAKEPPPLVLNNHCAICDFRARCRALAVEREDLSLLGAMTAKERARNGEKGISTITQLSYGYRPRRQRRTKSTAPRASPPVKHDHKLKALAIKKAQTHVVGSPTLSIQGTPVFMDVEGVPDRDYYYLIGLRYEAEGIPVEKSFWADGPEGEREIWRQCLSALKLVEKPQIVHYGAYESRFLKHMRERWSPPADGSEFLDGLIDSSVNLLGSIYGRIYFPTYSNGLKDIARWLGFEWTWPQASGSAAMLIRRCWELTSDEALRRELIAYNMEDCRATALVAKALARICATSESGGGTNLETVNVASLEVGFQRTFGKFRNALPEFEKINAAAYWDYQRSKIYVRTNKAIRRIVAKSVNPVKKVSVDKEVFVNDKPAYCSRCGASKMWVRERCSRIIFDLKFTRRGIKRWVVRYRYGSYRCGTCKAETTICRMHSKYGHNLRAYIIYLLIEMRLSRQKIAEHIATVFNVSITKSTVRHAKSEMARYYEPTYRWILEQIRSGPLVNADETKGVVHGGGHYIWIFANLTSVAYVYSSSREASILDDVLAGFKGVLVSDFYGAYDAVPCPQQKCLIHLMRDINEDILKHPFNEELTFIATRFGSLLREIVETIDRYGLKKRNLGKHKRSAERFLSDVAELRCTTEAGLALKRRIDKNKETLFAFLDYDNVPWNNNNAEHAVRAFTRIRNLMASSTPKGTSEYCVLLSLQQTLRCRGIRFLDFLRSGRIEIDD</sequence>
<dbReference type="NCBIfam" id="TIGR03491">
    <property type="entry name" value="TM0106 family RecB-like putative nuclease"/>
    <property type="match status" value="1"/>
</dbReference>
<keyword evidence="4" id="KW-1185">Reference proteome</keyword>
<dbReference type="PANTHER" id="PTHR33678">
    <property type="entry name" value="BLL1576 PROTEIN"/>
    <property type="match status" value="1"/>
</dbReference>
<gene>
    <name evidence="3" type="ORF">D3227_35835</name>
</gene>
<dbReference type="RefSeq" id="WP_120018836.1">
    <property type="nucleotide sequence ID" value="NZ_QZWZ01000060.1"/>
</dbReference>
<dbReference type="InterPro" id="IPR038720">
    <property type="entry name" value="YprB_RNase_H-like_dom"/>
</dbReference>
<organism evidence="3 4">
    <name type="scientific">Mesorhizobium waimense</name>
    <dbReference type="NCBI Taxonomy" id="1300307"/>
    <lineage>
        <taxon>Bacteria</taxon>
        <taxon>Pseudomonadati</taxon>
        <taxon>Pseudomonadota</taxon>
        <taxon>Alphaproteobacteria</taxon>
        <taxon>Hyphomicrobiales</taxon>
        <taxon>Phyllobacteriaceae</taxon>
        <taxon>Mesorhizobium</taxon>
    </lineage>
</organism>
<dbReference type="EMBL" id="QZWZ01000060">
    <property type="protein sequence ID" value="RJT27730.1"/>
    <property type="molecule type" value="Genomic_DNA"/>
</dbReference>
<evidence type="ECO:0000259" key="2">
    <source>
        <dbReference type="Pfam" id="PF13482"/>
    </source>
</evidence>
<dbReference type="AlphaFoldDB" id="A0A3A5K9X3"/>
<evidence type="ECO:0000313" key="4">
    <source>
        <dbReference type="Proteomes" id="UP000272706"/>
    </source>
</evidence>
<name>A0A3A5K9X3_9HYPH</name>
<dbReference type="Pfam" id="PF13482">
    <property type="entry name" value="RNase_H_2"/>
    <property type="match status" value="1"/>
</dbReference>
<evidence type="ECO:0000259" key="1">
    <source>
        <dbReference type="Pfam" id="PF03050"/>
    </source>
</evidence>
<feature type="domain" description="YprB ribonuclease H-like" evidence="2">
    <location>
        <begin position="296"/>
        <end position="467"/>
    </location>
</feature>
<dbReference type="OrthoDB" id="8241751at2"/>
<protein>
    <submittedName>
        <fullName evidence="3">TM0106 family RecB-like putative nuclease</fullName>
    </submittedName>
</protein>
<reference evidence="3 4" key="1">
    <citation type="submission" date="2018-09" db="EMBL/GenBank/DDBJ databases">
        <title>Mesorhizobium carmichaelinearum sp. nov. isolated from Carmichaelinea spp. root nodules in New Zealand.</title>
        <authorList>
            <person name="De Meyer S.E."/>
        </authorList>
    </citation>
    <scope>NUCLEOTIDE SEQUENCE [LARGE SCALE GENOMIC DNA]</scope>
    <source>
        <strain evidence="3 4">ICMP19557</strain>
    </source>
</reference>
<feature type="domain" description="Transposase IS66 central" evidence="1">
    <location>
        <begin position="617"/>
        <end position="870"/>
    </location>
</feature>
<dbReference type="Proteomes" id="UP000272706">
    <property type="component" value="Unassembled WGS sequence"/>
</dbReference>
<evidence type="ECO:0000313" key="3">
    <source>
        <dbReference type="EMBL" id="RJT27730.1"/>
    </source>
</evidence>
<accession>A0A3A5K9X3</accession>
<dbReference type="InterPro" id="IPR019993">
    <property type="entry name" value="RecB_nuclease_TM0106_put"/>
</dbReference>
<dbReference type="InterPro" id="IPR052344">
    <property type="entry name" value="Transposase-related"/>
</dbReference>
<dbReference type="Pfam" id="PF03050">
    <property type="entry name" value="DDE_Tnp_IS66"/>
    <property type="match status" value="1"/>
</dbReference>
<proteinExistence type="predicted"/>
<dbReference type="PANTHER" id="PTHR33678:SF2">
    <property type="match status" value="1"/>
</dbReference>
<comment type="caution">
    <text evidence="3">The sequence shown here is derived from an EMBL/GenBank/DDBJ whole genome shotgun (WGS) entry which is preliminary data.</text>
</comment>